<evidence type="ECO:0000313" key="2">
    <source>
        <dbReference type="Proteomes" id="UP000016932"/>
    </source>
</evidence>
<dbReference type="GeneID" id="19333475"/>
<dbReference type="HOGENOM" id="CLU_2085820_0_0_1"/>
<protein>
    <submittedName>
        <fullName evidence="1">Uncharacterized protein</fullName>
    </submittedName>
</protein>
<name>M3ACZ5_PSEFD</name>
<gene>
    <name evidence="1" type="ORF">MYCFIDRAFT_175968</name>
</gene>
<dbReference type="VEuPathDB" id="FungiDB:MYCFIDRAFT_175968"/>
<keyword evidence="2" id="KW-1185">Reference proteome</keyword>
<organism evidence="1 2">
    <name type="scientific">Pseudocercospora fijiensis (strain CIRAD86)</name>
    <name type="common">Black leaf streak disease fungus</name>
    <name type="synonym">Mycosphaerella fijiensis</name>
    <dbReference type="NCBI Taxonomy" id="383855"/>
    <lineage>
        <taxon>Eukaryota</taxon>
        <taxon>Fungi</taxon>
        <taxon>Dikarya</taxon>
        <taxon>Ascomycota</taxon>
        <taxon>Pezizomycotina</taxon>
        <taxon>Dothideomycetes</taxon>
        <taxon>Dothideomycetidae</taxon>
        <taxon>Mycosphaerellales</taxon>
        <taxon>Mycosphaerellaceae</taxon>
        <taxon>Pseudocercospora</taxon>
    </lineage>
</organism>
<dbReference type="KEGG" id="pfj:MYCFIDRAFT_175968"/>
<accession>M3ACZ5</accession>
<dbReference type="AlphaFoldDB" id="M3ACZ5"/>
<sequence>MFEKKGASSVRGIMPASTRMNVYTKKESASAIQVLCIFQFMIINSRKEEARSIPASRIPQVPVWMDGWMDCKLSHVIDRPRPARDPDLGVLLSEVGTDGNRSNEVNPCHACRYQASW</sequence>
<reference evidence="1 2" key="1">
    <citation type="journal article" date="2012" name="PLoS Pathog.">
        <title>Diverse lifestyles and strategies of plant pathogenesis encoded in the genomes of eighteen Dothideomycetes fungi.</title>
        <authorList>
            <person name="Ohm R.A."/>
            <person name="Feau N."/>
            <person name="Henrissat B."/>
            <person name="Schoch C.L."/>
            <person name="Horwitz B.A."/>
            <person name="Barry K.W."/>
            <person name="Condon B.J."/>
            <person name="Copeland A.C."/>
            <person name="Dhillon B."/>
            <person name="Glaser F."/>
            <person name="Hesse C.N."/>
            <person name="Kosti I."/>
            <person name="LaButti K."/>
            <person name="Lindquist E.A."/>
            <person name="Lucas S."/>
            <person name="Salamov A.A."/>
            <person name="Bradshaw R.E."/>
            <person name="Ciuffetti L."/>
            <person name="Hamelin R.C."/>
            <person name="Kema G.H.J."/>
            <person name="Lawrence C."/>
            <person name="Scott J.A."/>
            <person name="Spatafora J.W."/>
            <person name="Turgeon B.G."/>
            <person name="de Wit P.J.G.M."/>
            <person name="Zhong S."/>
            <person name="Goodwin S.B."/>
            <person name="Grigoriev I.V."/>
        </authorList>
    </citation>
    <scope>NUCLEOTIDE SEQUENCE [LARGE SCALE GENOMIC DNA]</scope>
    <source>
        <strain evidence="1 2">CIRAD86</strain>
    </source>
</reference>
<dbReference type="Proteomes" id="UP000016932">
    <property type="component" value="Unassembled WGS sequence"/>
</dbReference>
<dbReference type="EMBL" id="KB446559">
    <property type="protein sequence ID" value="EME82421.1"/>
    <property type="molecule type" value="Genomic_DNA"/>
</dbReference>
<proteinExistence type="predicted"/>
<dbReference type="RefSeq" id="XP_007927791.1">
    <property type="nucleotide sequence ID" value="XM_007929600.1"/>
</dbReference>
<evidence type="ECO:0000313" key="1">
    <source>
        <dbReference type="EMBL" id="EME82421.1"/>
    </source>
</evidence>